<dbReference type="GO" id="GO:0000073">
    <property type="term" value="P:initial mitotic spindle pole body separation"/>
    <property type="evidence" value="ECO:0007669"/>
    <property type="project" value="TreeGrafter"/>
</dbReference>
<keyword evidence="4" id="KW-0132">Cell division</keyword>
<name>A0AAN6EY44_EXODE</name>
<feature type="compositionally biased region" description="Polar residues" evidence="16">
    <location>
        <begin position="1127"/>
        <end position="1148"/>
    </location>
</feature>
<dbReference type="PRINTS" id="PR00380">
    <property type="entry name" value="KINESINHEAVY"/>
</dbReference>
<dbReference type="InterPro" id="IPR047149">
    <property type="entry name" value="KIF11-like"/>
</dbReference>
<feature type="compositionally biased region" description="Polar residues" evidence="16">
    <location>
        <begin position="1079"/>
        <end position="1089"/>
    </location>
</feature>
<feature type="region of interest" description="Disordered" evidence="16">
    <location>
        <begin position="1127"/>
        <end position="1152"/>
    </location>
</feature>
<evidence type="ECO:0000256" key="4">
    <source>
        <dbReference type="ARBA" id="ARBA00022618"/>
    </source>
</evidence>
<dbReference type="GO" id="GO:0005876">
    <property type="term" value="C:spindle microtubule"/>
    <property type="evidence" value="ECO:0007669"/>
    <property type="project" value="TreeGrafter"/>
</dbReference>
<keyword evidence="12" id="KW-0131">Cell cycle</keyword>
<dbReference type="GO" id="GO:0007018">
    <property type="term" value="P:microtubule-based movement"/>
    <property type="evidence" value="ECO:0007669"/>
    <property type="project" value="InterPro"/>
</dbReference>
<dbReference type="InterPro" id="IPR027417">
    <property type="entry name" value="P-loop_NTPase"/>
</dbReference>
<evidence type="ECO:0000256" key="6">
    <source>
        <dbReference type="ARBA" id="ARBA00022741"/>
    </source>
</evidence>
<dbReference type="SMART" id="SM00129">
    <property type="entry name" value="KISc"/>
    <property type="match status" value="1"/>
</dbReference>
<evidence type="ECO:0000256" key="1">
    <source>
        <dbReference type="ARBA" id="ARBA00004245"/>
    </source>
</evidence>
<dbReference type="InterPro" id="IPR001752">
    <property type="entry name" value="Kinesin_motor_dom"/>
</dbReference>
<comment type="similarity">
    <text evidence="13">Belongs to the TRAFAC class myosin-kinesin ATPase superfamily. Kinesin family. KIN-5/BimC subfamily.</text>
</comment>
<dbReference type="CDD" id="cd01364">
    <property type="entry name" value="KISc_BimC_Eg5"/>
    <property type="match status" value="1"/>
</dbReference>
<evidence type="ECO:0000313" key="18">
    <source>
        <dbReference type="EMBL" id="KAJ8991962.1"/>
    </source>
</evidence>
<feature type="compositionally biased region" description="Low complexity" evidence="16">
    <location>
        <begin position="1046"/>
        <end position="1055"/>
    </location>
</feature>
<feature type="region of interest" description="Disordered" evidence="16">
    <location>
        <begin position="1253"/>
        <end position="1280"/>
    </location>
</feature>
<feature type="compositionally biased region" description="Gly residues" evidence="16">
    <location>
        <begin position="1056"/>
        <end position="1066"/>
    </location>
</feature>
<keyword evidence="10 14" id="KW-0505">Motor protein</keyword>
<keyword evidence="11" id="KW-0206">Cytoskeleton</keyword>
<evidence type="ECO:0000256" key="7">
    <source>
        <dbReference type="ARBA" id="ARBA00022776"/>
    </source>
</evidence>
<comment type="caution">
    <text evidence="18">The sequence shown here is derived from an EMBL/GenBank/DDBJ whole genome shotgun (WGS) entry which is preliminary data.</text>
</comment>
<dbReference type="Gene3D" id="3.40.850.10">
    <property type="entry name" value="Kinesin motor domain"/>
    <property type="match status" value="1"/>
</dbReference>
<dbReference type="InterPro" id="IPR019821">
    <property type="entry name" value="Kinesin_motor_CS"/>
</dbReference>
<feature type="region of interest" description="Disordered" evidence="16">
    <location>
        <begin position="1"/>
        <end position="63"/>
    </location>
</feature>
<feature type="compositionally biased region" description="Basic and acidic residues" evidence="16">
    <location>
        <begin position="1012"/>
        <end position="1032"/>
    </location>
</feature>
<evidence type="ECO:0000259" key="17">
    <source>
        <dbReference type="PROSITE" id="PS50067"/>
    </source>
</evidence>
<keyword evidence="5" id="KW-0493">Microtubule</keyword>
<accession>A0AAN6EY44</accession>
<evidence type="ECO:0000256" key="5">
    <source>
        <dbReference type="ARBA" id="ARBA00022701"/>
    </source>
</evidence>
<dbReference type="Pfam" id="PF13931">
    <property type="entry name" value="Microtub_bind"/>
    <property type="match status" value="1"/>
</dbReference>
<feature type="compositionally biased region" description="Low complexity" evidence="16">
    <location>
        <begin position="1097"/>
        <end position="1111"/>
    </location>
</feature>
<dbReference type="PROSITE" id="PS50067">
    <property type="entry name" value="KINESIN_MOTOR_2"/>
    <property type="match status" value="1"/>
</dbReference>
<gene>
    <name evidence="18" type="primary">KIP1</name>
    <name evidence="18" type="ORF">HRR80_003864</name>
</gene>
<keyword evidence="7" id="KW-0498">Mitosis</keyword>
<feature type="compositionally biased region" description="Basic and acidic residues" evidence="16">
    <location>
        <begin position="1068"/>
        <end position="1078"/>
    </location>
</feature>
<keyword evidence="8 14" id="KW-0067">ATP-binding</keyword>
<evidence type="ECO:0000256" key="8">
    <source>
        <dbReference type="ARBA" id="ARBA00022840"/>
    </source>
</evidence>
<keyword evidence="6 14" id="KW-0547">Nucleotide-binding</keyword>
<evidence type="ECO:0000256" key="16">
    <source>
        <dbReference type="SAM" id="MobiDB-lite"/>
    </source>
</evidence>
<evidence type="ECO:0000256" key="9">
    <source>
        <dbReference type="ARBA" id="ARBA00023054"/>
    </source>
</evidence>
<dbReference type="InterPro" id="IPR036961">
    <property type="entry name" value="Kinesin_motor_dom_sf"/>
</dbReference>
<dbReference type="GO" id="GO:0072686">
    <property type="term" value="C:mitotic spindle"/>
    <property type="evidence" value="ECO:0007669"/>
    <property type="project" value="TreeGrafter"/>
</dbReference>
<dbReference type="Pfam" id="PF00225">
    <property type="entry name" value="Kinesin"/>
    <property type="match status" value="1"/>
</dbReference>
<comment type="subcellular location">
    <subcellularLocation>
        <location evidence="1">Cytoplasm</location>
        <location evidence="1">Cytoskeleton</location>
    </subcellularLocation>
</comment>
<dbReference type="GO" id="GO:0008017">
    <property type="term" value="F:microtubule binding"/>
    <property type="evidence" value="ECO:0007669"/>
    <property type="project" value="InterPro"/>
</dbReference>
<keyword evidence="3" id="KW-0597">Phosphoprotein</keyword>
<feature type="domain" description="Kinesin motor" evidence="17">
    <location>
        <begin position="66"/>
        <end position="403"/>
    </location>
</feature>
<dbReference type="GO" id="GO:0005634">
    <property type="term" value="C:nucleus"/>
    <property type="evidence" value="ECO:0007669"/>
    <property type="project" value="TreeGrafter"/>
</dbReference>
<proteinExistence type="inferred from homology"/>
<protein>
    <submittedName>
        <fullName evidence="18">Kinesin- motor protein</fullName>
    </submittedName>
</protein>
<dbReference type="InterPro" id="IPR025901">
    <property type="entry name" value="Kinesin-assoc_MT-bd_dom"/>
</dbReference>
<feature type="region of interest" description="Disordered" evidence="16">
    <location>
        <begin position="1200"/>
        <end position="1221"/>
    </location>
</feature>
<dbReference type="EMBL" id="JAJGCB010000006">
    <property type="protein sequence ID" value="KAJ8991962.1"/>
    <property type="molecule type" value="Genomic_DNA"/>
</dbReference>
<feature type="coiled-coil region" evidence="15">
    <location>
        <begin position="723"/>
        <end position="790"/>
    </location>
</feature>
<dbReference type="AlphaFoldDB" id="A0AAN6EY44"/>
<evidence type="ECO:0000256" key="10">
    <source>
        <dbReference type="ARBA" id="ARBA00023175"/>
    </source>
</evidence>
<feature type="compositionally biased region" description="Basic and acidic residues" evidence="16">
    <location>
        <begin position="51"/>
        <end position="63"/>
    </location>
</feature>
<dbReference type="Proteomes" id="UP001161757">
    <property type="component" value="Unassembled WGS sequence"/>
</dbReference>
<feature type="binding site" evidence="14">
    <location>
        <begin position="152"/>
        <end position="159"/>
    </location>
    <ligand>
        <name>ATP</name>
        <dbReference type="ChEBI" id="CHEBI:30616"/>
    </ligand>
</feature>
<evidence type="ECO:0000256" key="12">
    <source>
        <dbReference type="ARBA" id="ARBA00023306"/>
    </source>
</evidence>
<reference evidence="18" key="1">
    <citation type="submission" date="2023-01" db="EMBL/GenBank/DDBJ databases">
        <title>Exophiala dermititidis isolated from Cystic Fibrosis Patient.</title>
        <authorList>
            <person name="Kurbessoian T."/>
            <person name="Crocker A."/>
            <person name="Murante D."/>
            <person name="Hogan D.A."/>
            <person name="Stajich J.E."/>
        </authorList>
    </citation>
    <scope>NUCLEOTIDE SEQUENCE</scope>
    <source>
        <strain evidence="18">Ex8</strain>
    </source>
</reference>
<dbReference type="PROSITE" id="PS00411">
    <property type="entry name" value="KINESIN_MOTOR_1"/>
    <property type="match status" value="1"/>
</dbReference>
<dbReference type="SUPFAM" id="SSF52540">
    <property type="entry name" value="P-loop containing nucleoside triphosphate hydrolases"/>
    <property type="match status" value="1"/>
</dbReference>
<dbReference type="InterPro" id="IPR047241">
    <property type="entry name" value="KIF11-like_kin_motor_dom"/>
</dbReference>
<evidence type="ECO:0000256" key="3">
    <source>
        <dbReference type="ARBA" id="ARBA00022553"/>
    </source>
</evidence>
<feature type="compositionally biased region" description="Low complexity" evidence="16">
    <location>
        <begin position="33"/>
        <end position="48"/>
    </location>
</feature>
<evidence type="ECO:0000256" key="15">
    <source>
        <dbReference type="SAM" id="Coils"/>
    </source>
</evidence>
<dbReference type="GO" id="GO:0051301">
    <property type="term" value="P:cell division"/>
    <property type="evidence" value="ECO:0007669"/>
    <property type="project" value="UniProtKB-KW"/>
</dbReference>
<evidence type="ECO:0000313" key="19">
    <source>
        <dbReference type="Proteomes" id="UP001161757"/>
    </source>
</evidence>
<dbReference type="PANTHER" id="PTHR47970:SF12">
    <property type="entry name" value="KINESIN FAMILY MEMBER 11"/>
    <property type="match status" value="1"/>
</dbReference>
<evidence type="ECO:0000256" key="14">
    <source>
        <dbReference type="PROSITE-ProRule" id="PRU00283"/>
    </source>
</evidence>
<sequence>MAPPRPTLPSSRSSMRPPPRPNATHTASMTGRAPSPALSNASSNTSSAGTKRKDRDFDNDHGEETNIHVVVRCRGRSEREVRENSGVVVSTNGVKGQSVELCMGPNAISNKTYYFDKVFSPAADQAIIFDDVVAPILNEMLTGFNCTIFAYGQTGTGKTYTMSGDMTDTFGLLSDAAGIIPRVLYSLFQKLESDEVECSVKCSFIELYNEELRDLLSTDDTVKLKIYDDSSKKSHSATVVQGMEESYIKNAAAGIKLLQQGSHRRQVAATKCNDLSSRSHTVFTITTFIKRVNETGEDYICSGKLNLVDLAGSENIQRSGAENKRAAEAGLINKSLLTLGRVINALVDKSSHIPYRESKLTRLLQDSLGGRTKTCIIATVSPAKSNLEETISTLDYAFRAKNIRNKPQVNSMISKKTLLKEFTTEIEKLKSELIATRQRNGVYLTNEQYEEITVESESRRILSEEQRARIETLEISLRNKVQELFSLTNNFTIMKRDNEATRAILESTKDVLVKTEAVLAETKAHLEEEAALRQAHEATEEHLYGIGTKLISTLGASLNDVDGLHAKLRRRSQLHSQNRNVWDTSVGRVTNVSELVDARIEQFRIAHSEMIEATSARLAAFLSSEKAALQKSTRLVVSKATELNQDHAVMETQCAEAKDAMNDVLEEIKDLREDLKEKVGAGLHGLSQAAAKISAEVISELEQFHTQLHSSYSGLGKDFKAMFDDMTKQLAAQREEADALRSALEKANRANIEAQLEASTQLEAIRDEEREASRAEKERLKEQIMQFIDLSHERQQEHLSSRLINTQSHLLEATEQFENADRVFREGMGRLSTQGEQLMTRVVNSKDDLKNKMKGDWTVCTDLYCCNSPANKFIQQAVSARNNAIQKSTKAVHEETIKIVDAQLSQMATQMAVLDEFVTRARSQNESHHTERVQRMQKVIGNARDGFNELEKQLESRAGDMGTFEGDFKSQTEGLDGLTSSLDNDARPLLKNLQEEMSTAKLIEYSPTGQTPEKKEWDYPTHLPRTERHDSIIARLRGLADPAANTPPISTSIPTSGGGGRSGGDGGDGDRSPRKQRDNLNGQTSTSSPRKFGGGPLSPSKLKQPSPSKTKVFADAVDTTNLQQEFESKLQSQNTMTATTVSTDNNHPTKAPLGLKEIDINVVAGRPASASASGLNGGGLDSGLGSTTAAEEKPVLLDFSKSLGSGGSGQPPLKRHATTNAVVESKLPTGVSMKLGRAKSSVAALNMGMGGAGVENSSFTQSVGGRTAGGGRRLRSSPPE</sequence>
<keyword evidence="2" id="KW-0963">Cytoplasm</keyword>
<dbReference type="FunFam" id="3.40.850.10:FF:000051">
    <property type="entry name" value="Kinesin-like protein bimC"/>
    <property type="match status" value="1"/>
</dbReference>
<feature type="region of interest" description="Disordered" evidence="16">
    <location>
        <begin position="1005"/>
        <end position="1111"/>
    </location>
</feature>
<feature type="coiled-coil region" evidence="15">
    <location>
        <begin position="640"/>
        <end position="681"/>
    </location>
</feature>
<dbReference type="GO" id="GO:0008574">
    <property type="term" value="F:plus-end-directed microtubule motor activity"/>
    <property type="evidence" value="ECO:0007669"/>
    <property type="project" value="TreeGrafter"/>
</dbReference>
<organism evidence="18 19">
    <name type="scientific">Exophiala dermatitidis</name>
    <name type="common">Black yeast-like fungus</name>
    <name type="synonym">Wangiella dermatitidis</name>
    <dbReference type="NCBI Taxonomy" id="5970"/>
    <lineage>
        <taxon>Eukaryota</taxon>
        <taxon>Fungi</taxon>
        <taxon>Dikarya</taxon>
        <taxon>Ascomycota</taxon>
        <taxon>Pezizomycotina</taxon>
        <taxon>Eurotiomycetes</taxon>
        <taxon>Chaetothyriomycetidae</taxon>
        <taxon>Chaetothyriales</taxon>
        <taxon>Herpotrichiellaceae</taxon>
        <taxon>Exophiala</taxon>
    </lineage>
</organism>
<keyword evidence="9 15" id="KW-0175">Coiled coil</keyword>
<evidence type="ECO:0000256" key="13">
    <source>
        <dbReference type="ARBA" id="ARBA00034704"/>
    </source>
</evidence>
<evidence type="ECO:0000256" key="11">
    <source>
        <dbReference type="ARBA" id="ARBA00023212"/>
    </source>
</evidence>
<dbReference type="GO" id="GO:0005524">
    <property type="term" value="F:ATP binding"/>
    <property type="evidence" value="ECO:0007669"/>
    <property type="project" value="UniProtKB-UniRule"/>
</dbReference>
<evidence type="ECO:0000256" key="2">
    <source>
        <dbReference type="ARBA" id="ARBA00022490"/>
    </source>
</evidence>
<dbReference type="PANTHER" id="PTHR47970">
    <property type="entry name" value="KINESIN-LIKE PROTEIN KIF11"/>
    <property type="match status" value="1"/>
</dbReference>